<dbReference type="PANTHER" id="PTHR39201">
    <property type="entry name" value="EXPORTED PROTEIN-RELATED"/>
    <property type="match status" value="1"/>
</dbReference>
<reference evidence="2 3" key="1">
    <citation type="submission" date="2010-12" db="EMBL/GenBank/DDBJ databases">
        <title>Complete sequence of Ethanoligenens harbinense YUAN-3.</title>
        <authorList>
            <person name="Lucas S."/>
            <person name="Copeland A."/>
            <person name="Lapidus A."/>
            <person name="Cheng J.-F."/>
            <person name="Bruce D."/>
            <person name="Goodwin L."/>
            <person name="Pitluck S."/>
            <person name="Chertkov O."/>
            <person name="Misra M."/>
            <person name="Detter J.C."/>
            <person name="Han C."/>
            <person name="Tapia R."/>
            <person name="Land M."/>
            <person name="Hauser L."/>
            <person name="Jeffries C."/>
            <person name="Kyrpides N."/>
            <person name="Ivanova N."/>
            <person name="Mikhailova N."/>
            <person name="Wang A."/>
            <person name="Mouttaki H."/>
            <person name="He Z."/>
            <person name="Zhou J."/>
            <person name="Hemme C.L."/>
            <person name="Woyke T."/>
        </authorList>
    </citation>
    <scope>NUCLEOTIDE SEQUENCE [LARGE SCALE GENOMIC DNA]</scope>
    <source>
        <strain evidence="3">DSM 18485 / JCM 12961 / CGMCC 1.5033 / YUAN-3</strain>
    </source>
</reference>
<dbReference type="PANTHER" id="PTHR39201:SF1">
    <property type="entry name" value="FLAVODOXIN-LIKE DOMAIN-CONTAINING PROTEIN"/>
    <property type="match status" value="1"/>
</dbReference>
<dbReference type="KEGG" id="eha:Ethha_0681"/>
<evidence type="ECO:0000313" key="2">
    <source>
        <dbReference type="EMBL" id="ADU26250.1"/>
    </source>
</evidence>
<feature type="domain" description="Flavodoxin-like" evidence="1">
    <location>
        <begin position="3"/>
        <end position="156"/>
    </location>
</feature>
<dbReference type="EMBL" id="CP002400">
    <property type="protein sequence ID" value="ADU26250.1"/>
    <property type="molecule type" value="Genomic_DNA"/>
</dbReference>
<keyword evidence="3" id="KW-1185">Reference proteome</keyword>
<dbReference type="GO" id="GO:0016651">
    <property type="term" value="F:oxidoreductase activity, acting on NAD(P)H"/>
    <property type="evidence" value="ECO:0007669"/>
    <property type="project" value="UniProtKB-ARBA"/>
</dbReference>
<sequence>MTTAVIYFSKSGMTATAAKHIAKELGAPVEGIVRLGNGGVFAFFQEIAQSLSGKQPEIQPLSLDVSAYDRIIIGTPVWAGHVSSPVTSFLAQYGGGIQSAAAFITHGDAKNPYNGVFEQLQTMLGKKLDATFSVSSRDVKTGAYDLSPFLAALRAE</sequence>
<protein>
    <recommendedName>
        <fullName evidence="1">Flavodoxin-like domain-containing protein</fullName>
    </recommendedName>
</protein>
<evidence type="ECO:0000313" key="3">
    <source>
        <dbReference type="Proteomes" id="UP000001551"/>
    </source>
</evidence>
<dbReference type="GO" id="GO:0010181">
    <property type="term" value="F:FMN binding"/>
    <property type="evidence" value="ECO:0007669"/>
    <property type="project" value="InterPro"/>
</dbReference>
<accession>E6U9Y4</accession>
<name>E6U9Y4_ETHHY</name>
<organism evidence="2 3">
    <name type="scientific">Ethanoligenens harbinense (strain DSM 18485 / JCM 12961 / CGMCC 1.5033 / YUAN-3)</name>
    <dbReference type="NCBI Taxonomy" id="663278"/>
    <lineage>
        <taxon>Bacteria</taxon>
        <taxon>Bacillati</taxon>
        <taxon>Bacillota</taxon>
        <taxon>Clostridia</taxon>
        <taxon>Eubacteriales</taxon>
        <taxon>Oscillospiraceae</taxon>
        <taxon>Ethanoligenens</taxon>
    </lineage>
</organism>
<dbReference type="HOGENOM" id="CLU_068890_3_1_9"/>
<proteinExistence type="predicted"/>
<dbReference type="InterPro" id="IPR029039">
    <property type="entry name" value="Flavoprotein-like_sf"/>
</dbReference>
<evidence type="ECO:0000259" key="1">
    <source>
        <dbReference type="PROSITE" id="PS50902"/>
    </source>
</evidence>
<dbReference type="AlphaFoldDB" id="E6U9Y4"/>
<dbReference type="InterPro" id="IPR005025">
    <property type="entry name" value="FMN_Rdtase-like_dom"/>
</dbReference>
<dbReference type="eggNOG" id="COG0716">
    <property type="taxonomic scope" value="Bacteria"/>
</dbReference>
<dbReference type="InterPro" id="IPR008254">
    <property type="entry name" value="Flavodoxin/NO_synth"/>
</dbReference>
<dbReference type="RefSeq" id="WP_013484620.1">
    <property type="nucleotide sequence ID" value="NC_014828.1"/>
</dbReference>
<dbReference type="Gene3D" id="3.40.50.360">
    <property type="match status" value="1"/>
</dbReference>
<dbReference type="SUPFAM" id="SSF52218">
    <property type="entry name" value="Flavoproteins"/>
    <property type="match status" value="1"/>
</dbReference>
<dbReference type="Pfam" id="PF03358">
    <property type="entry name" value="FMN_red"/>
    <property type="match status" value="1"/>
</dbReference>
<dbReference type="PROSITE" id="PS50902">
    <property type="entry name" value="FLAVODOXIN_LIKE"/>
    <property type="match status" value="1"/>
</dbReference>
<gene>
    <name evidence="2" type="ordered locus">Ethha_0681</name>
</gene>
<dbReference type="STRING" id="663278.Ethha_0681"/>
<dbReference type="Proteomes" id="UP000001551">
    <property type="component" value="Chromosome"/>
</dbReference>